<sequence length="71" mass="8345">MRQLIQLFQYPLGAYLPDHSYDLRTIEHDFPSFGGFPCLYRNPAVGRMQRIRHTNPENPKERGNPACLDKR</sequence>
<organism evidence="2">
    <name type="scientific">Siphoviridae sp. ctS1E53</name>
    <dbReference type="NCBI Taxonomy" id="2826340"/>
    <lineage>
        <taxon>Viruses</taxon>
        <taxon>Duplodnaviria</taxon>
        <taxon>Heunggongvirae</taxon>
        <taxon>Uroviricota</taxon>
        <taxon>Caudoviricetes</taxon>
    </lineage>
</organism>
<feature type="region of interest" description="Disordered" evidence="1">
    <location>
        <begin position="49"/>
        <end position="71"/>
    </location>
</feature>
<name>A0A8S5MF42_9CAUD</name>
<protein>
    <submittedName>
        <fullName evidence="2">Uncharacterized protein</fullName>
    </submittedName>
</protein>
<proteinExistence type="predicted"/>
<dbReference type="EMBL" id="BK014885">
    <property type="protein sequence ID" value="DAD80687.1"/>
    <property type="molecule type" value="Genomic_DNA"/>
</dbReference>
<reference evidence="2" key="1">
    <citation type="journal article" date="2021" name="Proc. Natl. Acad. Sci. U.S.A.">
        <title>A Catalog of Tens of Thousands of Viruses from Human Metagenomes Reveals Hidden Associations with Chronic Diseases.</title>
        <authorList>
            <person name="Tisza M.J."/>
            <person name="Buck C.B."/>
        </authorList>
    </citation>
    <scope>NUCLEOTIDE SEQUENCE</scope>
    <source>
        <strain evidence="2">CtS1E53</strain>
    </source>
</reference>
<feature type="compositionally biased region" description="Basic and acidic residues" evidence="1">
    <location>
        <begin position="54"/>
        <end position="71"/>
    </location>
</feature>
<accession>A0A8S5MF42</accession>
<evidence type="ECO:0000313" key="2">
    <source>
        <dbReference type="EMBL" id="DAD80687.1"/>
    </source>
</evidence>
<evidence type="ECO:0000256" key="1">
    <source>
        <dbReference type="SAM" id="MobiDB-lite"/>
    </source>
</evidence>